<dbReference type="GO" id="GO:0015937">
    <property type="term" value="P:coenzyme A biosynthetic process"/>
    <property type="evidence" value="ECO:0007669"/>
    <property type="project" value="InterPro"/>
</dbReference>
<name>A0A3B1DC60_9ZZZZ</name>
<protein>
    <recommendedName>
        <fullName evidence="4">Dephospho-CoA kinase</fullName>
    </recommendedName>
</protein>
<dbReference type="EMBL" id="UOGK01000392">
    <property type="protein sequence ID" value="VAX40436.1"/>
    <property type="molecule type" value="Genomic_DNA"/>
</dbReference>
<dbReference type="PROSITE" id="PS51219">
    <property type="entry name" value="DPCK"/>
    <property type="match status" value="1"/>
</dbReference>
<dbReference type="AlphaFoldDB" id="A0A3B1DC60"/>
<gene>
    <name evidence="3" type="ORF">MNBD_PLANCTO03-1203</name>
</gene>
<dbReference type="GO" id="GO:0005524">
    <property type="term" value="F:ATP binding"/>
    <property type="evidence" value="ECO:0007669"/>
    <property type="project" value="UniProtKB-KW"/>
</dbReference>
<keyword evidence="2" id="KW-0067">ATP-binding</keyword>
<dbReference type="GO" id="GO:0004140">
    <property type="term" value="F:dephospho-CoA kinase activity"/>
    <property type="evidence" value="ECO:0007669"/>
    <property type="project" value="InterPro"/>
</dbReference>
<keyword evidence="1" id="KW-0547">Nucleotide-binding</keyword>
<evidence type="ECO:0000256" key="1">
    <source>
        <dbReference type="ARBA" id="ARBA00022741"/>
    </source>
</evidence>
<proteinExistence type="predicted"/>
<reference evidence="3" key="1">
    <citation type="submission" date="2018-06" db="EMBL/GenBank/DDBJ databases">
        <authorList>
            <person name="Zhirakovskaya E."/>
        </authorList>
    </citation>
    <scope>NUCLEOTIDE SEQUENCE</scope>
</reference>
<accession>A0A3B1DC60</accession>
<dbReference type="Pfam" id="PF01121">
    <property type="entry name" value="CoaE"/>
    <property type="match status" value="1"/>
</dbReference>
<organism evidence="3">
    <name type="scientific">hydrothermal vent metagenome</name>
    <dbReference type="NCBI Taxonomy" id="652676"/>
    <lineage>
        <taxon>unclassified sequences</taxon>
        <taxon>metagenomes</taxon>
        <taxon>ecological metagenomes</taxon>
    </lineage>
</organism>
<evidence type="ECO:0008006" key="4">
    <source>
        <dbReference type="Google" id="ProtNLM"/>
    </source>
</evidence>
<dbReference type="Gene3D" id="3.40.50.300">
    <property type="entry name" value="P-loop containing nucleotide triphosphate hydrolases"/>
    <property type="match status" value="1"/>
</dbReference>
<dbReference type="InterPro" id="IPR027417">
    <property type="entry name" value="P-loop_NTPase"/>
</dbReference>
<dbReference type="InterPro" id="IPR001977">
    <property type="entry name" value="Depp_CoAkinase"/>
</dbReference>
<evidence type="ECO:0000313" key="3">
    <source>
        <dbReference type="EMBL" id="VAX40436.1"/>
    </source>
</evidence>
<evidence type="ECO:0000256" key="2">
    <source>
        <dbReference type="ARBA" id="ARBA00022840"/>
    </source>
</evidence>
<sequence length="123" mass="13403">MIRQGRQALIAEARAAGAPAVVLDAPLVFEAGLDAECDAVVFVEASRDIRLARVRETRGWDEAELARREKVQLPLDEKADRSDYCVVNDADAAHLRVEARRILDQILTHCSGIGTGDPRPDAG</sequence>
<dbReference type="SUPFAM" id="SSF52540">
    <property type="entry name" value="P-loop containing nucleoside triphosphate hydrolases"/>
    <property type="match status" value="1"/>
</dbReference>